<accession>A0AAU8B8Q7</accession>
<feature type="compositionally biased region" description="Low complexity" evidence="1">
    <location>
        <begin position="96"/>
        <end position="111"/>
    </location>
</feature>
<organism evidence="2">
    <name type="scientific">Dulem virus 33</name>
    <dbReference type="NCBI Taxonomy" id="3145751"/>
    <lineage>
        <taxon>Viruses</taxon>
        <taxon>Duplodnaviria</taxon>
        <taxon>Heunggongvirae</taxon>
        <taxon>Uroviricota</taxon>
        <taxon>Caudoviricetes</taxon>
    </lineage>
</organism>
<protein>
    <submittedName>
        <fullName evidence="2">Uncharacterized protein</fullName>
    </submittedName>
</protein>
<sequence>MADKQIVELPGVAAVTNDTLIPVYVPGSTDPAQKMTGAQFRAFGVDAAQEQVDAAEAAANRAEEAALRQPITQNGTWWIWDAETGKYVDSGDSSLGEQGPQGEQGIQGEQGPPGDLLYATFAVDPLTGILTMYAPDDYNGPQFVLNGSYLEVVVYG</sequence>
<dbReference type="Gene3D" id="1.20.5.320">
    <property type="entry name" value="6-Phosphogluconate Dehydrogenase, domain 3"/>
    <property type="match status" value="1"/>
</dbReference>
<evidence type="ECO:0000256" key="1">
    <source>
        <dbReference type="SAM" id="MobiDB-lite"/>
    </source>
</evidence>
<dbReference type="EMBL" id="PP511792">
    <property type="protein sequence ID" value="XCD07613.1"/>
    <property type="molecule type" value="Genomic_DNA"/>
</dbReference>
<reference evidence="2" key="1">
    <citation type="submission" date="2024-03" db="EMBL/GenBank/DDBJ databases">
        <title>Diverse circular DNA viruses in blood, oral, and fecal samples of captive lemurs.</title>
        <authorList>
            <person name="Paietta E.N."/>
            <person name="Kraberger S."/>
            <person name="Lund M.C."/>
            <person name="Custer J.M."/>
            <person name="Vargas K.M."/>
            <person name="Ehmke E.E."/>
            <person name="Yoder A.D."/>
            <person name="Varsani A."/>
        </authorList>
    </citation>
    <scope>NUCLEOTIDE SEQUENCE</scope>
    <source>
        <strain evidence="2">Duke_28FS_2</strain>
    </source>
</reference>
<evidence type="ECO:0000313" key="2">
    <source>
        <dbReference type="EMBL" id="XCD07613.1"/>
    </source>
</evidence>
<feature type="region of interest" description="Disordered" evidence="1">
    <location>
        <begin position="89"/>
        <end position="111"/>
    </location>
</feature>
<proteinExistence type="predicted"/>
<name>A0AAU8B8Q7_9CAUD</name>